<accession>A0ABZ0GUP5</accession>
<evidence type="ECO:0000256" key="1">
    <source>
        <dbReference type="SAM" id="SignalP"/>
    </source>
</evidence>
<evidence type="ECO:0000313" key="2">
    <source>
        <dbReference type="EMBL" id="WOH39446.1"/>
    </source>
</evidence>
<sequence length="370" mass="42952">MKKLFNLFFATLLLFTTACTADDGEIKAKEQALSYDEVSQRIKMTFENNLYQLPPRTQGHYGIRLFRMTGDKKYLPTALYDYYVVSDRMHTIVPYLNDEGFIATSSKRLTDAMSKGTRGKARRKALKKFPEFIFYADELLRYSSRLDAFGVELPETVLNTLKEYDFLPGLTDKTMIRAWAAQLANYVYWLKQLGIADYSKQYKKAFLEAYPNKEDATLSKWHFRNKLYGLTHFIFAASGYYQHYVSTEEFGWILDYFAANQQRVLKDATDDITAEVGISYLLMQKKDHPLVTETKDRLVAAFNIEAGMVPSVSGKIDLASGEHRNVLTYMLFTWPDKMTEGPYFHEIKAMQQYLPTHDFEDYEDETDGDR</sequence>
<dbReference type="Pfam" id="PF12060">
    <property type="entry name" value="DUF3541"/>
    <property type="match status" value="1"/>
</dbReference>
<evidence type="ECO:0000313" key="3">
    <source>
        <dbReference type="Proteomes" id="UP001301442"/>
    </source>
</evidence>
<dbReference type="Proteomes" id="UP001301442">
    <property type="component" value="Chromosome"/>
</dbReference>
<dbReference type="PROSITE" id="PS51257">
    <property type="entry name" value="PROKAR_LIPOPROTEIN"/>
    <property type="match status" value="1"/>
</dbReference>
<keyword evidence="1" id="KW-0732">Signal</keyword>
<gene>
    <name evidence="2" type="ORF">RI844_09520</name>
</gene>
<organism evidence="2 3">
    <name type="scientific">Thalassotalea fonticola</name>
    <dbReference type="NCBI Taxonomy" id="3065649"/>
    <lineage>
        <taxon>Bacteria</taxon>
        <taxon>Pseudomonadati</taxon>
        <taxon>Pseudomonadota</taxon>
        <taxon>Gammaproteobacteria</taxon>
        <taxon>Alteromonadales</taxon>
        <taxon>Colwelliaceae</taxon>
        <taxon>Thalassotalea</taxon>
    </lineage>
</organism>
<protein>
    <submittedName>
        <fullName evidence="2">DUF3541 domain-containing protein</fullName>
    </submittedName>
</protein>
<reference evidence="2 3" key="1">
    <citation type="submission" date="2023-09" db="EMBL/GenBank/DDBJ databases">
        <authorList>
            <person name="Qi X."/>
        </authorList>
    </citation>
    <scope>NUCLEOTIDE SEQUENCE [LARGE SCALE GENOMIC DNA]</scope>
    <source>
        <strain evidence="2 3">S1-1</strain>
    </source>
</reference>
<name>A0ABZ0GUP5_9GAMM</name>
<dbReference type="EMBL" id="CP136600">
    <property type="protein sequence ID" value="WOH39446.1"/>
    <property type="molecule type" value="Genomic_DNA"/>
</dbReference>
<feature type="chain" id="PRO_5047471050" evidence="1">
    <location>
        <begin position="22"/>
        <end position="370"/>
    </location>
</feature>
<keyword evidence="3" id="KW-1185">Reference proteome</keyword>
<feature type="signal peptide" evidence="1">
    <location>
        <begin position="1"/>
        <end position="21"/>
    </location>
</feature>
<proteinExistence type="predicted"/>
<dbReference type="RefSeq" id="WP_348398212.1">
    <property type="nucleotide sequence ID" value="NZ_CP136600.1"/>
</dbReference>
<dbReference type="InterPro" id="IPR021928">
    <property type="entry name" value="DUF3541"/>
</dbReference>